<protein>
    <submittedName>
        <fullName evidence="2">Uncharacterized protein</fullName>
    </submittedName>
</protein>
<gene>
    <name evidence="2" type="ORF">Q4F19_19640</name>
</gene>
<keyword evidence="3" id="KW-1185">Reference proteome</keyword>
<sequence length="69" mass="7263">MPPETPHPLAAPQTARATIRWGNVTMEAEAHATPLGFLAVGGLVAAILLAIPPIVRAKRRPKALPPPQD</sequence>
<keyword evidence="1" id="KW-1133">Transmembrane helix</keyword>
<accession>A0ABT8YE61</accession>
<organism evidence="2 3">
    <name type="scientific">Sphingomonas natans</name>
    <dbReference type="NCBI Taxonomy" id="3063330"/>
    <lineage>
        <taxon>Bacteria</taxon>
        <taxon>Pseudomonadati</taxon>
        <taxon>Pseudomonadota</taxon>
        <taxon>Alphaproteobacteria</taxon>
        <taxon>Sphingomonadales</taxon>
        <taxon>Sphingomonadaceae</taxon>
        <taxon>Sphingomonas</taxon>
    </lineage>
</organism>
<dbReference type="RefSeq" id="WP_303546301.1">
    <property type="nucleotide sequence ID" value="NZ_JAUOTP010000011.1"/>
</dbReference>
<name>A0ABT8YE61_9SPHN</name>
<evidence type="ECO:0000313" key="2">
    <source>
        <dbReference type="EMBL" id="MDO6416606.1"/>
    </source>
</evidence>
<proteinExistence type="predicted"/>
<evidence type="ECO:0000256" key="1">
    <source>
        <dbReference type="SAM" id="Phobius"/>
    </source>
</evidence>
<comment type="caution">
    <text evidence="2">The sequence shown here is derived from an EMBL/GenBank/DDBJ whole genome shotgun (WGS) entry which is preliminary data.</text>
</comment>
<keyword evidence="1" id="KW-0812">Transmembrane</keyword>
<dbReference type="Proteomes" id="UP001169764">
    <property type="component" value="Unassembled WGS sequence"/>
</dbReference>
<feature type="transmembrane region" description="Helical" evidence="1">
    <location>
        <begin position="35"/>
        <end position="55"/>
    </location>
</feature>
<evidence type="ECO:0000313" key="3">
    <source>
        <dbReference type="Proteomes" id="UP001169764"/>
    </source>
</evidence>
<keyword evidence="1" id="KW-0472">Membrane</keyword>
<dbReference type="EMBL" id="JAUOTP010000011">
    <property type="protein sequence ID" value="MDO6416606.1"/>
    <property type="molecule type" value="Genomic_DNA"/>
</dbReference>
<reference evidence="2" key="1">
    <citation type="submission" date="2023-07" db="EMBL/GenBank/DDBJ databases">
        <authorList>
            <person name="Kim M."/>
        </authorList>
    </citation>
    <scope>NUCLEOTIDE SEQUENCE</scope>
    <source>
        <strain evidence="2">BIUV-7</strain>
    </source>
</reference>